<reference evidence="1" key="1">
    <citation type="submission" date="2024-06" db="EMBL/GenBank/DDBJ databases">
        <authorList>
            <person name="Coelho C."/>
            <person name="Bento M."/>
            <person name="Garcia E."/>
            <person name="Camelo A."/>
            <person name="Brandao I."/>
            <person name="Espirito Santo C."/>
            <person name="Trovao J."/>
            <person name="Verissimo A."/>
            <person name="Costa J."/>
            <person name="Tiago I."/>
        </authorList>
    </citation>
    <scope>NUCLEOTIDE SEQUENCE</scope>
    <source>
        <strain evidence="1">KWT182</strain>
    </source>
</reference>
<name>A0AAU7Q8A5_9GAMM</name>
<dbReference type="AlphaFoldDB" id="A0AAU7Q8A5"/>
<gene>
    <name evidence="1" type="ORF">ABK905_20550</name>
</gene>
<dbReference type="EMBL" id="CP157947">
    <property type="protein sequence ID" value="XBS68922.1"/>
    <property type="molecule type" value="Genomic_DNA"/>
</dbReference>
<accession>A0AAU7Q8A5</accession>
<organism evidence="1">
    <name type="scientific">Acerihabitans sp. KWT182</name>
    <dbReference type="NCBI Taxonomy" id="3157919"/>
    <lineage>
        <taxon>Bacteria</taxon>
        <taxon>Pseudomonadati</taxon>
        <taxon>Pseudomonadota</taxon>
        <taxon>Gammaproteobacteria</taxon>
        <taxon>Enterobacterales</taxon>
        <taxon>Pectobacteriaceae</taxon>
        <taxon>Acerihabitans</taxon>
    </lineage>
</organism>
<proteinExistence type="predicted"/>
<protein>
    <submittedName>
        <fullName evidence="1">Uncharacterized protein</fullName>
    </submittedName>
</protein>
<evidence type="ECO:0000313" key="1">
    <source>
        <dbReference type="EMBL" id="XBS68922.1"/>
    </source>
</evidence>
<sequence>MNSFQLNIIYDICNAKSLRESIAIYRVYYKYLLDYRFIFASDKGAATGHSINRNFSSGSAIRGLFKTGRVFILDPNIFEEIFIMGRNVTFPIDYSISLDTMALSYLKPFIEGNHTKLPADYKEIF</sequence>